<dbReference type="HOGENOM" id="CLU_958847_0_0_7"/>
<proteinExistence type="predicted"/>
<evidence type="ECO:0008006" key="4">
    <source>
        <dbReference type="Google" id="ProtNLM"/>
    </source>
</evidence>
<keyword evidence="3" id="KW-1185">Reference proteome</keyword>
<gene>
    <name evidence="2" type="ordered locus">HRM2_11330</name>
</gene>
<accession>C0QLT9</accession>
<feature type="transmembrane region" description="Helical" evidence="1">
    <location>
        <begin position="7"/>
        <end position="26"/>
    </location>
</feature>
<keyword evidence="1" id="KW-0472">Membrane</keyword>
<evidence type="ECO:0000313" key="3">
    <source>
        <dbReference type="Proteomes" id="UP000000442"/>
    </source>
</evidence>
<dbReference type="NCBIfam" id="TIGR04411">
    <property type="entry name" value="T2SS_GspN_Lepto"/>
    <property type="match status" value="1"/>
</dbReference>
<dbReference type="AlphaFoldDB" id="C0QLT9"/>
<dbReference type="EMBL" id="CP001087">
    <property type="protein sequence ID" value="ACN14245.1"/>
    <property type="molecule type" value="Genomic_DNA"/>
</dbReference>
<dbReference type="eggNOG" id="ENOG5033BQ8">
    <property type="taxonomic scope" value="Bacteria"/>
</dbReference>
<name>C0QLT9_DESAH</name>
<evidence type="ECO:0000256" key="1">
    <source>
        <dbReference type="SAM" id="Phobius"/>
    </source>
</evidence>
<dbReference type="RefSeq" id="WP_015903034.1">
    <property type="nucleotide sequence ID" value="NC_012108.1"/>
</dbReference>
<keyword evidence="1" id="KW-1133">Transmembrane helix</keyword>
<evidence type="ECO:0000313" key="2">
    <source>
        <dbReference type="EMBL" id="ACN14245.1"/>
    </source>
</evidence>
<dbReference type="InterPro" id="IPR030925">
    <property type="entry name" value="T2SS_GspN_Lepto"/>
</dbReference>
<sequence>MMGVKTTFLYIGYAVLAFLVLCYLLFPGKTAGHIMAQRLNNITPELQVELSPVKLVPPLKLKTINPVLTLSNGKAITLGSLTLSPKPFTLFSSRKDLDFRIEAFNGVVTGTVSVPSGTSPSGITLVSTLAGLEIKSLHYGNTAMDILADFKLDGTLMYTPGQPLPGIAKGVFHLSNLKTELYTPVLEQLNLSEFNFTSVEISCTLQNNRLEITRLDAKGAQFAMALTGTCLLNPSMEKTRLDLKGKIQPTPSFVTAFAGLSSVTMLFEDKKNGGIPFTLSGTVEKPIFKL</sequence>
<keyword evidence="1" id="KW-0812">Transmembrane</keyword>
<dbReference type="OrthoDB" id="5418040at2"/>
<organism evidence="2 3">
    <name type="scientific">Desulforapulum autotrophicum (strain ATCC 43914 / DSM 3382 / VKM B-1955 / HRM2)</name>
    <name type="common">Desulfobacterium autotrophicum</name>
    <dbReference type="NCBI Taxonomy" id="177437"/>
    <lineage>
        <taxon>Bacteria</taxon>
        <taxon>Pseudomonadati</taxon>
        <taxon>Thermodesulfobacteriota</taxon>
        <taxon>Desulfobacteria</taxon>
        <taxon>Desulfobacterales</taxon>
        <taxon>Desulfobacteraceae</taxon>
        <taxon>Desulforapulum</taxon>
    </lineage>
</organism>
<dbReference type="KEGG" id="dat:HRM2_11330"/>
<reference evidence="2 3" key="1">
    <citation type="journal article" date="2009" name="Environ. Microbiol.">
        <title>Genome sequence of Desulfobacterium autotrophicum HRM2, a marine sulfate reducer oxidizing organic carbon completely to carbon dioxide.</title>
        <authorList>
            <person name="Strittmatter A.W."/>
            <person name="Liesegang H."/>
            <person name="Rabus R."/>
            <person name="Decker I."/>
            <person name="Amann J."/>
            <person name="Andres S."/>
            <person name="Henne A."/>
            <person name="Fricke W.F."/>
            <person name="Martinez-Arias R."/>
            <person name="Bartels D."/>
            <person name="Goesmann A."/>
            <person name="Krause L."/>
            <person name="Puehler A."/>
            <person name="Klenk H.P."/>
            <person name="Richter M."/>
            <person name="Schuler M."/>
            <person name="Gloeckner F.O."/>
            <person name="Meyerdierks A."/>
            <person name="Gottschalk G."/>
            <person name="Amann R."/>
        </authorList>
    </citation>
    <scope>NUCLEOTIDE SEQUENCE [LARGE SCALE GENOMIC DNA]</scope>
    <source>
        <strain evidence="3">ATCC 43914 / DSM 3382 / HRM2</strain>
    </source>
</reference>
<protein>
    <recommendedName>
        <fullName evidence="4">Type II secretion system protein GspN</fullName>
    </recommendedName>
</protein>
<dbReference type="Proteomes" id="UP000000442">
    <property type="component" value="Chromosome"/>
</dbReference>
<dbReference type="STRING" id="177437.HRM2_11330"/>